<dbReference type="GO" id="GO:0003723">
    <property type="term" value="F:RNA binding"/>
    <property type="evidence" value="ECO:0007669"/>
    <property type="project" value="InterPro"/>
</dbReference>
<reference evidence="4" key="1">
    <citation type="submission" date="2025-08" db="UniProtKB">
        <authorList>
            <consortium name="RefSeq"/>
        </authorList>
    </citation>
    <scope>IDENTIFICATION</scope>
</reference>
<dbReference type="AlphaFoldDB" id="A0AAJ6QU54"/>
<dbReference type="KEGG" id="goe:100901168"/>
<evidence type="ECO:0000313" key="3">
    <source>
        <dbReference type="Proteomes" id="UP000694867"/>
    </source>
</evidence>
<dbReference type="CDD" id="cd00374">
    <property type="entry name" value="RNase_T2"/>
    <property type="match status" value="1"/>
</dbReference>
<accession>A0AAJ6QU54</accession>
<keyword evidence="3" id="KW-1185">Reference proteome</keyword>
<dbReference type="PANTHER" id="PTHR11240:SF22">
    <property type="entry name" value="RIBONUCLEASE T2"/>
    <property type="match status" value="1"/>
</dbReference>
<dbReference type="Proteomes" id="UP000694867">
    <property type="component" value="Unplaced"/>
</dbReference>
<dbReference type="Gene3D" id="3.90.730.10">
    <property type="entry name" value="Ribonuclease T2-like"/>
    <property type="match status" value="1"/>
</dbReference>
<dbReference type="PROSITE" id="PS00531">
    <property type="entry name" value="RNASE_T2_2"/>
    <property type="match status" value="1"/>
</dbReference>
<evidence type="ECO:0000313" key="4">
    <source>
        <dbReference type="RefSeq" id="XP_003743957.1"/>
    </source>
</evidence>
<dbReference type="GeneID" id="100901168"/>
<dbReference type="InterPro" id="IPR036430">
    <property type="entry name" value="RNase_T2-like_sf"/>
</dbReference>
<organism evidence="3 4">
    <name type="scientific">Galendromus occidentalis</name>
    <name type="common">western predatory mite</name>
    <dbReference type="NCBI Taxonomy" id="34638"/>
    <lineage>
        <taxon>Eukaryota</taxon>
        <taxon>Metazoa</taxon>
        <taxon>Ecdysozoa</taxon>
        <taxon>Arthropoda</taxon>
        <taxon>Chelicerata</taxon>
        <taxon>Arachnida</taxon>
        <taxon>Acari</taxon>
        <taxon>Parasitiformes</taxon>
        <taxon>Mesostigmata</taxon>
        <taxon>Gamasina</taxon>
        <taxon>Phytoseioidea</taxon>
        <taxon>Phytoseiidae</taxon>
        <taxon>Typhlodrominae</taxon>
        <taxon>Galendromus</taxon>
    </lineage>
</organism>
<dbReference type="GO" id="GO:0006401">
    <property type="term" value="P:RNA catabolic process"/>
    <property type="evidence" value="ECO:0007669"/>
    <property type="project" value="TreeGrafter"/>
</dbReference>
<dbReference type="PANTHER" id="PTHR11240">
    <property type="entry name" value="RIBONUCLEASE T2"/>
    <property type="match status" value="1"/>
</dbReference>
<dbReference type="GO" id="GO:0033897">
    <property type="term" value="F:ribonuclease T2 activity"/>
    <property type="evidence" value="ECO:0007669"/>
    <property type="project" value="InterPro"/>
</dbReference>
<dbReference type="GO" id="GO:0005576">
    <property type="term" value="C:extracellular region"/>
    <property type="evidence" value="ECO:0007669"/>
    <property type="project" value="TreeGrafter"/>
</dbReference>
<comment type="similarity">
    <text evidence="1 2">Belongs to the RNase T2 family.</text>
</comment>
<evidence type="ECO:0000256" key="1">
    <source>
        <dbReference type="ARBA" id="ARBA00007469"/>
    </source>
</evidence>
<evidence type="ECO:0000256" key="2">
    <source>
        <dbReference type="RuleBase" id="RU004328"/>
    </source>
</evidence>
<dbReference type="InterPro" id="IPR001568">
    <property type="entry name" value="RNase_T2-like"/>
</dbReference>
<protein>
    <submittedName>
        <fullName evidence="4">Ribonuclease Oy</fullName>
    </submittedName>
</protein>
<dbReference type="RefSeq" id="XP_003743957.1">
    <property type="nucleotide sequence ID" value="XM_003743909.2"/>
</dbReference>
<dbReference type="InterPro" id="IPR018188">
    <property type="entry name" value="RNase_T2_His_AS_1"/>
</dbReference>
<gene>
    <name evidence="4" type="primary">LOC100901168</name>
</gene>
<dbReference type="PROSITE" id="PS00530">
    <property type="entry name" value="RNASE_T2_1"/>
    <property type="match status" value="1"/>
</dbReference>
<dbReference type="Pfam" id="PF00445">
    <property type="entry name" value="Ribonuclease_T2"/>
    <property type="match status" value="1"/>
</dbReference>
<dbReference type="InterPro" id="IPR033130">
    <property type="entry name" value="RNase_T2_His_AS_2"/>
</dbReference>
<name>A0AAJ6QU54_9ACAR</name>
<dbReference type="SUPFAM" id="SSF55895">
    <property type="entry name" value="Ribonuclease Rh-like"/>
    <property type="match status" value="1"/>
</dbReference>
<proteinExistence type="inferred from homology"/>
<sequence>MNQTTSTSSLEYRALPNREPSRGSYRWFAILCVIALLTASLHENVQIHQVSHDPNFEFLLFSQQTSSGYCLAHGHCKKSQLRPFFTIHGLWPSNATTWPESCNLTVKFDIKVLDPIRSDLNKYWPSVIGVNPEYFWSHEWHKHGSCAMSNPPLSGVLDYFNGTLNLLRTYNVSNFFLDSEIKPSETTAYKVSDVLKALKTDLTTNANIVCRKAEGYSYPVLTEVRFCLSKKTLEPIDCKIKHENCGDDSIFYIPIESVHNPRVQGLSRLVVNVFSFYFKYMSPV</sequence>